<reference evidence="2 3" key="1">
    <citation type="submission" date="2024-11" db="EMBL/GenBank/DDBJ databases">
        <title>Chromosome-level genome assembly of the freshwater bivalve Anodonta woodiana.</title>
        <authorList>
            <person name="Chen X."/>
        </authorList>
    </citation>
    <scope>NUCLEOTIDE SEQUENCE [LARGE SCALE GENOMIC DNA]</scope>
    <source>
        <strain evidence="2">MN2024</strain>
        <tissue evidence="2">Gills</tissue>
    </source>
</reference>
<keyword evidence="3" id="KW-1185">Reference proteome</keyword>
<evidence type="ECO:0000256" key="1">
    <source>
        <dbReference type="SAM" id="SignalP"/>
    </source>
</evidence>
<name>A0ABD3XX90_SINWO</name>
<evidence type="ECO:0000313" key="2">
    <source>
        <dbReference type="EMBL" id="KAL3889598.1"/>
    </source>
</evidence>
<dbReference type="Proteomes" id="UP001634394">
    <property type="component" value="Unassembled WGS sequence"/>
</dbReference>
<evidence type="ECO:0000313" key="3">
    <source>
        <dbReference type="Proteomes" id="UP001634394"/>
    </source>
</evidence>
<organism evidence="2 3">
    <name type="scientific">Sinanodonta woodiana</name>
    <name type="common">Chinese pond mussel</name>
    <name type="synonym">Anodonta woodiana</name>
    <dbReference type="NCBI Taxonomy" id="1069815"/>
    <lineage>
        <taxon>Eukaryota</taxon>
        <taxon>Metazoa</taxon>
        <taxon>Spiralia</taxon>
        <taxon>Lophotrochozoa</taxon>
        <taxon>Mollusca</taxon>
        <taxon>Bivalvia</taxon>
        <taxon>Autobranchia</taxon>
        <taxon>Heteroconchia</taxon>
        <taxon>Palaeoheterodonta</taxon>
        <taxon>Unionida</taxon>
        <taxon>Unionoidea</taxon>
        <taxon>Unionidae</taxon>
        <taxon>Unioninae</taxon>
        <taxon>Sinanodonta</taxon>
    </lineage>
</organism>
<dbReference type="EMBL" id="JBJQND010000001">
    <property type="protein sequence ID" value="KAL3889598.1"/>
    <property type="molecule type" value="Genomic_DNA"/>
</dbReference>
<feature type="chain" id="PRO_5044833066" evidence="1">
    <location>
        <begin position="21"/>
        <end position="113"/>
    </location>
</feature>
<proteinExistence type="predicted"/>
<gene>
    <name evidence="2" type="ORF">ACJMK2_001934</name>
</gene>
<comment type="caution">
    <text evidence="2">The sequence shown here is derived from an EMBL/GenBank/DDBJ whole genome shotgun (WGS) entry which is preliminary data.</text>
</comment>
<dbReference type="AlphaFoldDB" id="A0ABD3XX90"/>
<feature type="signal peptide" evidence="1">
    <location>
        <begin position="1"/>
        <end position="20"/>
    </location>
</feature>
<accession>A0ABD3XX90</accession>
<sequence>MDGPTRVLVVLVCSFVFLTGRETKASFSCKYDYKCTSFGLCNYKTRTCDNTCCNDRTNDYDTICCTSSSNDAGTAGGATGGVIGSIVAFIVIYWWCCRPSAKVVSTNVTTVVY</sequence>
<protein>
    <submittedName>
        <fullName evidence="2">Uncharacterized protein</fullName>
    </submittedName>
</protein>
<keyword evidence="1" id="KW-0732">Signal</keyword>